<keyword evidence="1" id="KW-1133">Transmembrane helix</keyword>
<proteinExistence type="predicted"/>
<name>A0A1H1FMM4_NATTX</name>
<dbReference type="Proteomes" id="UP000198848">
    <property type="component" value="Unassembled WGS sequence"/>
</dbReference>
<accession>A0A1H1FMM4</accession>
<evidence type="ECO:0000256" key="1">
    <source>
        <dbReference type="SAM" id="Phobius"/>
    </source>
</evidence>
<sequence length="137" mass="15643">MAIDLQEFVAEELWLLIGIVTFALISLVGILGLEAVAGILAIVGWFFLAPIFLFWGEEIADWWFEAEPTTTATTDRSSEDDAIDELKRQYAEGRIDDEEFEHRLERLVGVEEALEDVFSGGRTSESMNEELERERER</sequence>
<feature type="transmembrane region" description="Helical" evidence="1">
    <location>
        <begin position="12"/>
        <end position="31"/>
    </location>
</feature>
<keyword evidence="1" id="KW-0812">Transmembrane</keyword>
<dbReference type="OrthoDB" id="53394at2157"/>
<evidence type="ECO:0000313" key="2">
    <source>
        <dbReference type="EMBL" id="SDR02303.1"/>
    </source>
</evidence>
<keyword evidence="3" id="KW-1185">Reference proteome</keyword>
<evidence type="ECO:0000313" key="3">
    <source>
        <dbReference type="Proteomes" id="UP000198848"/>
    </source>
</evidence>
<dbReference type="RefSeq" id="WP_090381117.1">
    <property type="nucleotide sequence ID" value="NZ_FNLC01000002.1"/>
</dbReference>
<keyword evidence="1" id="KW-0472">Membrane</keyword>
<dbReference type="EMBL" id="FNLC01000002">
    <property type="protein sequence ID" value="SDR02303.1"/>
    <property type="molecule type" value="Genomic_DNA"/>
</dbReference>
<feature type="transmembrane region" description="Helical" evidence="1">
    <location>
        <begin position="37"/>
        <end position="55"/>
    </location>
</feature>
<dbReference type="STRING" id="1095778.SAMN04489842_2036"/>
<dbReference type="AlphaFoldDB" id="A0A1H1FMM4"/>
<reference evidence="3" key="1">
    <citation type="submission" date="2016-10" db="EMBL/GenBank/DDBJ databases">
        <authorList>
            <person name="Varghese N."/>
            <person name="Submissions S."/>
        </authorList>
    </citation>
    <scope>NUCLEOTIDE SEQUENCE [LARGE SCALE GENOMIC DNA]</scope>
    <source>
        <strain evidence="3">DSM 24767</strain>
    </source>
</reference>
<protein>
    <submittedName>
        <fullName evidence="2">Uncharacterized membrane protein</fullName>
    </submittedName>
</protein>
<organism evidence="2 3">
    <name type="scientific">Natronobacterium texcoconense</name>
    <dbReference type="NCBI Taxonomy" id="1095778"/>
    <lineage>
        <taxon>Archaea</taxon>
        <taxon>Methanobacteriati</taxon>
        <taxon>Methanobacteriota</taxon>
        <taxon>Stenosarchaea group</taxon>
        <taxon>Halobacteria</taxon>
        <taxon>Halobacteriales</taxon>
        <taxon>Natrialbaceae</taxon>
        <taxon>Natronobacterium</taxon>
    </lineage>
</organism>
<gene>
    <name evidence="2" type="ORF">SAMN04489842_2036</name>
</gene>